<name>A0A7R5L848_9PASS</name>
<organism evidence="14 15">
    <name type="scientific">Pipra filicauda</name>
    <name type="common">Wire-tailed manakin</name>
    <dbReference type="NCBI Taxonomy" id="649802"/>
    <lineage>
        <taxon>Eukaryota</taxon>
        <taxon>Metazoa</taxon>
        <taxon>Chordata</taxon>
        <taxon>Craniata</taxon>
        <taxon>Vertebrata</taxon>
        <taxon>Euteleostomi</taxon>
        <taxon>Archelosauria</taxon>
        <taxon>Archosauria</taxon>
        <taxon>Dinosauria</taxon>
        <taxon>Saurischia</taxon>
        <taxon>Theropoda</taxon>
        <taxon>Coelurosauria</taxon>
        <taxon>Aves</taxon>
        <taxon>Neognathae</taxon>
        <taxon>Neoaves</taxon>
        <taxon>Telluraves</taxon>
        <taxon>Australaves</taxon>
        <taxon>Passeriformes</taxon>
        <taxon>Pipridae</taxon>
        <taxon>Pipra</taxon>
    </lineage>
</organism>
<feature type="transmembrane region" description="Helical" evidence="11">
    <location>
        <begin position="502"/>
        <end position="524"/>
    </location>
</feature>
<dbReference type="InterPro" id="IPR036179">
    <property type="entry name" value="Ig-like_dom_sf"/>
</dbReference>
<dbReference type="InterPro" id="IPR007110">
    <property type="entry name" value="Ig-like_dom"/>
</dbReference>
<evidence type="ECO:0000313" key="14">
    <source>
        <dbReference type="Proteomes" id="UP000504627"/>
    </source>
</evidence>
<dbReference type="InterPro" id="IPR011162">
    <property type="entry name" value="MHC_I/II-like_Ag-recog"/>
</dbReference>
<keyword evidence="5" id="KW-1064">Adaptive immunity</keyword>
<dbReference type="AlphaFoldDB" id="A0A7R5L848"/>
<dbReference type="Gene3D" id="3.10.320.10">
    <property type="entry name" value="Class II Histocompatibility Antigen, M Beta Chain, Chain B, domain 1"/>
    <property type="match status" value="2"/>
</dbReference>
<feature type="region of interest" description="Disordered" evidence="10">
    <location>
        <begin position="538"/>
        <end position="560"/>
    </location>
</feature>
<keyword evidence="2 11" id="KW-0812">Transmembrane</keyword>
<feature type="signal peptide" evidence="12">
    <location>
        <begin position="1"/>
        <end position="24"/>
    </location>
</feature>
<evidence type="ECO:0000256" key="6">
    <source>
        <dbReference type="ARBA" id="ARBA00023136"/>
    </source>
</evidence>
<feature type="domain" description="Ig-like" evidence="13">
    <location>
        <begin position="121"/>
        <end position="209"/>
    </location>
</feature>
<dbReference type="RefSeq" id="XP_039247024.1">
    <property type="nucleotide sequence ID" value="XM_039391090.1"/>
</dbReference>
<evidence type="ECO:0000256" key="7">
    <source>
        <dbReference type="ARBA" id="ARBA00023157"/>
    </source>
</evidence>
<dbReference type="InterPro" id="IPR000353">
    <property type="entry name" value="MHC_II_b_N"/>
</dbReference>
<dbReference type="InterPro" id="IPR050160">
    <property type="entry name" value="MHC/Immunoglobulin"/>
</dbReference>
<keyword evidence="7" id="KW-1015">Disulfide bond</keyword>
<dbReference type="PANTHER" id="PTHR19944">
    <property type="entry name" value="MHC CLASS II-RELATED"/>
    <property type="match status" value="1"/>
</dbReference>
<dbReference type="InterPro" id="IPR014745">
    <property type="entry name" value="MHC_II_a/b_N"/>
</dbReference>
<dbReference type="PROSITE" id="PS50835">
    <property type="entry name" value="IG_LIKE"/>
    <property type="match status" value="2"/>
</dbReference>
<protein>
    <submittedName>
        <fullName evidence="15">Uncharacterized protein LOC113985296</fullName>
    </submittedName>
</protein>
<keyword evidence="14" id="KW-1185">Reference proteome</keyword>
<dbReference type="GO" id="GO:0042613">
    <property type="term" value="C:MHC class II protein complex"/>
    <property type="evidence" value="ECO:0007669"/>
    <property type="project" value="UniProtKB-KW"/>
</dbReference>
<evidence type="ECO:0000256" key="4">
    <source>
        <dbReference type="ARBA" id="ARBA00022989"/>
    </source>
</evidence>
<evidence type="ECO:0000256" key="2">
    <source>
        <dbReference type="ARBA" id="ARBA00022692"/>
    </source>
</evidence>
<dbReference type="SMART" id="SM00407">
    <property type="entry name" value="IGc1"/>
    <property type="match status" value="2"/>
</dbReference>
<evidence type="ECO:0000256" key="9">
    <source>
        <dbReference type="ARBA" id="ARBA00023182"/>
    </source>
</evidence>
<feature type="chain" id="PRO_5031436178" evidence="12">
    <location>
        <begin position="25"/>
        <end position="560"/>
    </location>
</feature>
<dbReference type="FunFam" id="3.10.320.10:FF:000001">
    <property type="entry name" value="HLA class II histocompatibility antigen, DRB1-1 beta chain"/>
    <property type="match status" value="2"/>
</dbReference>
<feature type="domain" description="Ig-like" evidence="13">
    <location>
        <begin position="400"/>
        <end position="488"/>
    </location>
</feature>
<evidence type="ECO:0000256" key="5">
    <source>
        <dbReference type="ARBA" id="ARBA00023130"/>
    </source>
</evidence>
<dbReference type="Proteomes" id="UP000504627">
    <property type="component" value="Unplaced"/>
</dbReference>
<dbReference type="InParanoid" id="A0A7R5L848"/>
<evidence type="ECO:0000256" key="3">
    <source>
        <dbReference type="ARBA" id="ARBA00022859"/>
    </source>
</evidence>
<gene>
    <name evidence="15" type="primary">LOC113985296</name>
</gene>
<dbReference type="SUPFAM" id="SSF54452">
    <property type="entry name" value="MHC antigen-recognition domain"/>
    <property type="match status" value="2"/>
</dbReference>
<sequence length="560" mass="62738">MERVRGAGAVLAVLVVLGAPPAAGEELSGVLQWMGKQECHFINGTERVRFLERHFYNREQLLHFDSDVGVYVGDTPFGEIQARDYNSHREYLKYKRGQVGTYCRYNYKLGTPFSVERRVPPSVSISLVPSSSQPGPGRLLCSGMDFYPAPVQVRWFQDGQELPEHVVATDVVPNGDWSCQVLVLLEIPPRRGVTYSCQVEHVSLEHPLSRHWEMPPDTVRSKILVGVGGFVLGLVFLALGLGFYLWEKLRPQPSPARPKLPKTAPPRWFGAVSSCPALGMERVRGAGAVLAVLVVLGAPPAAGEELSGVFQRITKRECHFINGTERVRLLERYIYNREQLLHFDSDVGVHVEDTPHGEKFARSLNSQKEYMEYTRSAVDWYCLHNYRVVTPFTVERRVPPSVSISLVPSSSQPGPGRLLCSGMDFYPALVQVRWFQDGQELPEHVVATDVIPNGDWSYQVLVLLEIPPRRGVTYSCQVEHVSLEHPLSRHWEMPPDTVRSKILVGVGGFVFGLVFLALGLGFYLREKLLSRRRPQPLPVASGPAGTLQSIPTLMDRKTEE</sequence>
<keyword evidence="6 11" id="KW-0472">Membrane</keyword>
<dbReference type="GO" id="GO:0002250">
    <property type="term" value="P:adaptive immune response"/>
    <property type="evidence" value="ECO:0007669"/>
    <property type="project" value="UniProtKB-KW"/>
</dbReference>
<dbReference type="SMART" id="SM00921">
    <property type="entry name" value="MHC_II_beta"/>
    <property type="match status" value="2"/>
</dbReference>
<dbReference type="InterPro" id="IPR013783">
    <property type="entry name" value="Ig-like_fold"/>
</dbReference>
<keyword evidence="4 11" id="KW-1133">Transmembrane helix</keyword>
<keyword evidence="3" id="KW-0391">Immunity</keyword>
<reference evidence="15" key="1">
    <citation type="submission" date="2025-08" db="UniProtKB">
        <authorList>
            <consortium name="RefSeq"/>
        </authorList>
    </citation>
    <scope>IDENTIFICATION</scope>
    <source>
        <tissue evidence="15">Muscle</tissue>
    </source>
</reference>
<accession>A0A7R5L848</accession>
<dbReference type="GO" id="GO:0002504">
    <property type="term" value="P:antigen processing and presentation of peptide or polysaccharide antigen via MHC class II"/>
    <property type="evidence" value="ECO:0007669"/>
    <property type="project" value="UniProtKB-KW"/>
</dbReference>
<keyword evidence="12" id="KW-0732">Signal</keyword>
<dbReference type="Gene3D" id="2.60.40.10">
    <property type="entry name" value="Immunoglobulins"/>
    <property type="match status" value="2"/>
</dbReference>
<evidence type="ECO:0000256" key="11">
    <source>
        <dbReference type="SAM" id="Phobius"/>
    </source>
</evidence>
<dbReference type="Pfam" id="PF07654">
    <property type="entry name" value="C1-set"/>
    <property type="match status" value="2"/>
</dbReference>
<evidence type="ECO:0000256" key="1">
    <source>
        <dbReference type="ARBA" id="ARBA00004479"/>
    </source>
</evidence>
<dbReference type="InterPro" id="IPR003006">
    <property type="entry name" value="Ig/MHC_CS"/>
</dbReference>
<keyword evidence="9" id="KW-0491">MHC II</keyword>
<evidence type="ECO:0000313" key="15">
    <source>
        <dbReference type="RefSeq" id="XP_039247024.1"/>
    </source>
</evidence>
<dbReference type="Pfam" id="PF00969">
    <property type="entry name" value="MHC_II_beta"/>
    <property type="match status" value="2"/>
</dbReference>
<proteinExistence type="predicted"/>
<dbReference type="PANTHER" id="PTHR19944:SF99">
    <property type="entry name" value="HLA CLASS II HISTOCOMPATIBILITY ANTIGEN, DRB1 BETA CHAIN"/>
    <property type="match status" value="1"/>
</dbReference>
<keyword evidence="8" id="KW-0325">Glycoprotein</keyword>
<evidence type="ECO:0000259" key="13">
    <source>
        <dbReference type="PROSITE" id="PS50835"/>
    </source>
</evidence>
<evidence type="ECO:0000256" key="12">
    <source>
        <dbReference type="SAM" id="SignalP"/>
    </source>
</evidence>
<dbReference type="InterPro" id="IPR003597">
    <property type="entry name" value="Ig_C1-set"/>
</dbReference>
<comment type="subcellular location">
    <subcellularLocation>
        <location evidence="1">Membrane</location>
        <topology evidence="1">Single-pass type I membrane protein</topology>
    </subcellularLocation>
</comment>
<dbReference type="PROSITE" id="PS00290">
    <property type="entry name" value="IG_MHC"/>
    <property type="match status" value="2"/>
</dbReference>
<evidence type="ECO:0000256" key="10">
    <source>
        <dbReference type="SAM" id="MobiDB-lite"/>
    </source>
</evidence>
<evidence type="ECO:0000256" key="8">
    <source>
        <dbReference type="ARBA" id="ARBA00023180"/>
    </source>
</evidence>
<dbReference type="GeneID" id="113985296"/>
<feature type="transmembrane region" description="Helical" evidence="11">
    <location>
        <begin position="223"/>
        <end position="246"/>
    </location>
</feature>
<dbReference type="SUPFAM" id="SSF48726">
    <property type="entry name" value="Immunoglobulin"/>
    <property type="match status" value="2"/>
</dbReference>